<comment type="caution">
    <text evidence="1">The sequence shown here is derived from an EMBL/GenBank/DDBJ whole genome shotgun (WGS) entry which is preliminary data.</text>
</comment>
<proteinExistence type="predicted"/>
<dbReference type="EMBL" id="JBHTLQ010000019">
    <property type="protein sequence ID" value="MFD1190932.1"/>
    <property type="molecule type" value="Genomic_DNA"/>
</dbReference>
<accession>A0ABW3T4I0</accession>
<dbReference type="Proteomes" id="UP001597216">
    <property type="component" value="Unassembled WGS sequence"/>
</dbReference>
<dbReference type="RefSeq" id="WP_377353496.1">
    <property type="nucleotide sequence ID" value="NZ_JBHTLQ010000019.1"/>
</dbReference>
<organism evidence="1 2">
    <name type="scientific">Phenylobacterium conjunctum</name>
    <dbReference type="NCBI Taxonomy" id="1298959"/>
    <lineage>
        <taxon>Bacteria</taxon>
        <taxon>Pseudomonadati</taxon>
        <taxon>Pseudomonadota</taxon>
        <taxon>Alphaproteobacteria</taxon>
        <taxon>Caulobacterales</taxon>
        <taxon>Caulobacteraceae</taxon>
        <taxon>Phenylobacterium</taxon>
    </lineage>
</organism>
<gene>
    <name evidence="1" type="ORF">ACFQ27_10110</name>
</gene>
<evidence type="ECO:0000313" key="2">
    <source>
        <dbReference type="Proteomes" id="UP001597216"/>
    </source>
</evidence>
<reference evidence="2" key="1">
    <citation type="journal article" date="2019" name="Int. J. Syst. Evol. Microbiol.">
        <title>The Global Catalogue of Microorganisms (GCM) 10K type strain sequencing project: providing services to taxonomists for standard genome sequencing and annotation.</title>
        <authorList>
            <consortium name="The Broad Institute Genomics Platform"/>
            <consortium name="The Broad Institute Genome Sequencing Center for Infectious Disease"/>
            <person name="Wu L."/>
            <person name="Ma J."/>
        </authorList>
    </citation>
    <scope>NUCLEOTIDE SEQUENCE [LARGE SCALE GENOMIC DNA]</scope>
    <source>
        <strain evidence="2">CCUG 55074</strain>
    </source>
</reference>
<keyword evidence="2" id="KW-1185">Reference proteome</keyword>
<evidence type="ECO:0000313" key="1">
    <source>
        <dbReference type="EMBL" id="MFD1190932.1"/>
    </source>
</evidence>
<sequence>MTTETGDGDQRRRISRLVFRCVSRFLVEEAARLIAVHDRDFVRAMIFLAVRQATRAGQAARSVSVRAIAQSLMLPYETTRRKILELEDRGYVVRVSAQGVAAAPHVLDGPDVRDACRATAQAVVVTIAELKALGVDLVANVPAPTHVSVDASRLDLEVGQLVEDFILRVLEAGVEPHGSMLDALVYTAMMIANADPIVRDPEIAWRYSSADTPPPDTVRRPVTIAELSQRLSIPRETMRRRVTRMLELDRCESVRGGYLSSMTYMQSEALLSAGVKINQRFGQLVQSLRQVGFDVDGGAAKPPA</sequence>
<protein>
    <submittedName>
        <fullName evidence="1">Uncharacterized protein</fullName>
    </submittedName>
</protein>
<name>A0ABW3T4I0_9CAUL</name>